<dbReference type="EMBL" id="JAJNDC010000004">
    <property type="protein sequence ID" value="MCW9713938.1"/>
    <property type="molecule type" value="Genomic_DNA"/>
</dbReference>
<dbReference type="Proteomes" id="UP001207337">
    <property type="component" value="Unassembled WGS sequence"/>
</dbReference>
<dbReference type="RefSeq" id="WP_265790975.1">
    <property type="nucleotide sequence ID" value="NZ_BAABRS010000004.1"/>
</dbReference>
<keyword evidence="3" id="KW-1185">Reference proteome</keyword>
<comment type="caution">
    <text evidence="2">The sequence shown here is derived from an EMBL/GenBank/DDBJ whole genome shotgun (WGS) entry which is preliminary data.</text>
</comment>
<protein>
    <submittedName>
        <fullName evidence="2">DinB family protein</fullName>
    </submittedName>
</protein>
<sequence length="182" mass="20887">MALFTWEDNHPAPYEYGDFYEGYISLVNGSNALQMLIEQGQKTYTLIQRLTPDKADHRYEKDKWSVKQVIGHLIDTERIMAYRALSIARGEQKSLPGYNQDDYVAHASFDERSLQSLSAEYDAQRNANISLFSSFDEEQTQRMGTANGMELSVRALVHIIVGHEKHHLNVLKEKYGIDINSE</sequence>
<evidence type="ECO:0000259" key="1">
    <source>
        <dbReference type="Pfam" id="PF12867"/>
    </source>
</evidence>
<evidence type="ECO:0000313" key="3">
    <source>
        <dbReference type="Proteomes" id="UP001207337"/>
    </source>
</evidence>
<feature type="domain" description="DinB-like" evidence="1">
    <location>
        <begin position="38"/>
        <end position="170"/>
    </location>
</feature>
<accession>A0ABT3Q1G0</accession>
<dbReference type="Pfam" id="PF12867">
    <property type="entry name" value="DinB_2"/>
    <property type="match status" value="1"/>
</dbReference>
<name>A0ABT3Q1G0_9BACT</name>
<dbReference type="SUPFAM" id="SSF109854">
    <property type="entry name" value="DinB/YfiT-like putative metalloenzymes"/>
    <property type="match status" value="1"/>
</dbReference>
<proteinExistence type="predicted"/>
<dbReference type="Gene3D" id="1.20.120.450">
    <property type="entry name" value="dinb family like domain"/>
    <property type="match status" value="1"/>
</dbReference>
<dbReference type="InterPro" id="IPR024775">
    <property type="entry name" value="DinB-like"/>
</dbReference>
<organism evidence="2 3">
    <name type="scientific">Fodinibius salicampi</name>
    <dbReference type="NCBI Taxonomy" id="1920655"/>
    <lineage>
        <taxon>Bacteria</taxon>
        <taxon>Pseudomonadati</taxon>
        <taxon>Balneolota</taxon>
        <taxon>Balneolia</taxon>
        <taxon>Balneolales</taxon>
        <taxon>Balneolaceae</taxon>
        <taxon>Fodinibius</taxon>
    </lineage>
</organism>
<gene>
    <name evidence="2" type="ORF">LQ318_13590</name>
</gene>
<reference evidence="2 3" key="1">
    <citation type="submission" date="2021-11" db="EMBL/GenBank/DDBJ databases">
        <title>Aliifidinibius sp. nov., a new bacterium isolated from saline soil.</title>
        <authorList>
            <person name="Galisteo C."/>
            <person name="De La Haba R."/>
            <person name="Sanchez-Porro C."/>
            <person name="Ventosa A."/>
        </authorList>
    </citation>
    <scope>NUCLEOTIDE SEQUENCE [LARGE SCALE GENOMIC DNA]</scope>
    <source>
        <strain evidence="2 3">KACC 190600</strain>
    </source>
</reference>
<dbReference type="InterPro" id="IPR034660">
    <property type="entry name" value="DinB/YfiT-like"/>
</dbReference>
<evidence type="ECO:0000313" key="2">
    <source>
        <dbReference type="EMBL" id="MCW9713938.1"/>
    </source>
</evidence>